<reference evidence="1 2" key="1">
    <citation type="submission" date="2021-06" db="EMBL/GenBank/DDBJ databases">
        <authorList>
            <person name="Palmer J.M."/>
        </authorList>
    </citation>
    <scope>NUCLEOTIDE SEQUENCE [LARGE SCALE GENOMIC DNA]</scope>
    <source>
        <strain evidence="1 2">AS_MEX2019</strain>
        <tissue evidence="1">Muscle</tissue>
    </source>
</reference>
<dbReference type="Proteomes" id="UP001469553">
    <property type="component" value="Unassembled WGS sequence"/>
</dbReference>
<evidence type="ECO:0000313" key="2">
    <source>
        <dbReference type="Proteomes" id="UP001469553"/>
    </source>
</evidence>
<proteinExistence type="predicted"/>
<feature type="non-terminal residue" evidence="1">
    <location>
        <position position="1"/>
    </location>
</feature>
<accession>A0ABV0ZM46</accession>
<evidence type="ECO:0000313" key="1">
    <source>
        <dbReference type="EMBL" id="MEQ2306949.1"/>
    </source>
</evidence>
<dbReference type="EMBL" id="JAHRIP010066694">
    <property type="protein sequence ID" value="MEQ2306949.1"/>
    <property type="molecule type" value="Genomic_DNA"/>
</dbReference>
<protein>
    <submittedName>
        <fullName evidence="1">Uncharacterized protein</fullName>
    </submittedName>
</protein>
<name>A0ABV0ZM46_9TELE</name>
<sequence>HWKDWLWISKRSHVSHLLHIDNIKLNAKNERDIDSLSHINQNKRQGDQNLITKLT</sequence>
<gene>
    <name evidence="1" type="ORF">AMECASPLE_013269</name>
</gene>
<organism evidence="1 2">
    <name type="scientific">Ameca splendens</name>
    <dbReference type="NCBI Taxonomy" id="208324"/>
    <lineage>
        <taxon>Eukaryota</taxon>
        <taxon>Metazoa</taxon>
        <taxon>Chordata</taxon>
        <taxon>Craniata</taxon>
        <taxon>Vertebrata</taxon>
        <taxon>Euteleostomi</taxon>
        <taxon>Actinopterygii</taxon>
        <taxon>Neopterygii</taxon>
        <taxon>Teleostei</taxon>
        <taxon>Neoteleostei</taxon>
        <taxon>Acanthomorphata</taxon>
        <taxon>Ovalentaria</taxon>
        <taxon>Atherinomorphae</taxon>
        <taxon>Cyprinodontiformes</taxon>
        <taxon>Goodeidae</taxon>
        <taxon>Ameca</taxon>
    </lineage>
</organism>
<keyword evidence="2" id="KW-1185">Reference proteome</keyword>
<comment type="caution">
    <text evidence="1">The sequence shown here is derived from an EMBL/GenBank/DDBJ whole genome shotgun (WGS) entry which is preliminary data.</text>
</comment>